<dbReference type="Proteomes" id="UP000281899">
    <property type="component" value="Unassembled WGS sequence"/>
</dbReference>
<dbReference type="Gene3D" id="3.40.630.30">
    <property type="match status" value="1"/>
</dbReference>
<comment type="caution">
    <text evidence="2">The sequence shown here is derived from an EMBL/GenBank/DDBJ whole genome shotgun (WGS) entry which is preliminary data.</text>
</comment>
<dbReference type="InterPro" id="IPR000182">
    <property type="entry name" value="GNAT_dom"/>
</dbReference>
<dbReference type="RefSeq" id="WP_123277851.1">
    <property type="nucleotide sequence ID" value="NZ_JALRGU010000245.1"/>
</dbReference>
<dbReference type="Pfam" id="PF00583">
    <property type="entry name" value="Acetyltransf_1"/>
    <property type="match status" value="1"/>
</dbReference>
<dbReference type="SUPFAM" id="SSF55729">
    <property type="entry name" value="Acyl-CoA N-acyltransferases (Nat)"/>
    <property type="match status" value="1"/>
</dbReference>
<evidence type="ECO:0000313" key="2">
    <source>
        <dbReference type="EMBL" id="ROH94740.1"/>
    </source>
</evidence>
<dbReference type="PROSITE" id="PS51186">
    <property type="entry name" value="GNAT"/>
    <property type="match status" value="1"/>
</dbReference>
<dbReference type="EMBL" id="RJTW01000003">
    <property type="protein sequence ID" value="ROH94740.1"/>
    <property type="molecule type" value="Genomic_DNA"/>
</dbReference>
<sequence length="165" mass="19006">MNIISYRKLLPEESKTYRVIRLESLEKFPESFGANYHEALKIEKFQIESDIEEQTFGRFVLGAYANDLLIGICTFVKSDKNSGTIYQMYVKKEFQGKNIGQGLIEAVIHEAGRQFNDIEILLEVAPGNDKAYNLYRKTGFLEVEKTSAQDSSHCIMMKYMPKKIE</sequence>
<feature type="domain" description="N-acetyltransferase" evidence="1">
    <location>
        <begin position="15"/>
        <end position="161"/>
    </location>
</feature>
<organism evidence="2 3">
    <name type="scientific">Chryseobacterium cucumeris</name>
    <dbReference type="NCBI Taxonomy" id="1813611"/>
    <lineage>
        <taxon>Bacteria</taxon>
        <taxon>Pseudomonadati</taxon>
        <taxon>Bacteroidota</taxon>
        <taxon>Flavobacteriia</taxon>
        <taxon>Flavobacteriales</taxon>
        <taxon>Weeksellaceae</taxon>
        <taxon>Chryseobacterium group</taxon>
        <taxon>Chryseobacterium</taxon>
    </lineage>
</organism>
<accession>A0ABX9XBH0</accession>
<evidence type="ECO:0000259" key="1">
    <source>
        <dbReference type="PROSITE" id="PS51186"/>
    </source>
</evidence>
<protein>
    <submittedName>
        <fullName evidence="2">GNAT family N-acetyltransferase</fullName>
    </submittedName>
</protein>
<dbReference type="CDD" id="cd04301">
    <property type="entry name" value="NAT_SF"/>
    <property type="match status" value="1"/>
</dbReference>
<keyword evidence="3" id="KW-1185">Reference proteome</keyword>
<gene>
    <name evidence="2" type="ORF">EGI15_02430</name>
</gene>
<dbReference type="InterPro" id="IPR016181">
    <property type="entry name" value="Acyl_CoA_acyltransferase"/>
</dbReference>
<reference evidence="2 3" key="1">
    <citation type="submission" date="2018-11" db="EMBL/GenBank/DDBJ databases">
        <title>Proposal to divide the Flavobacteriaceae and reorganize its genera based on Amino Acid Identity values calculated from whole genome sequences.</title>
        <authorList>
            <person name="Nicholson A.C."/>
            <person name="Gulvik C.A."/>
            <person name="Whitney A.M."/>
            <person name="Humrighouse B.W."/>
            <person name="Bell M."/>
            <person name="Holmes B."/>
            <person name="Steigerwalt A."/>
            <person name="Villarma A."/>
            <person name="Sheth M."/>
            <person name="Batra D."/>
            <person name="Pryor J."/>
            <person name="Bernardet J.-F."/>
            <person name="Hugo C."/>
            <person name="Kampfer P."/>
            <person name="Newman J."/>
            <person name="Mcquiston J.R."/>
        </authorList>
    </citation>
    <scope>NUCLEOTIDE SEQUENCE [LARGE SCALE GENOMIC DNA]</scope>
    <source>
        <strain evidence="2 3">G0235</strain>
    </source>
</reference>
<evidence type="ECO:0000313" key="3">
    <source>
        <dbReference type="Proteomes" id="UP000281899"/>
    </source>
</evidence>
<proteinExistence type="predicted"/>
<dbReference type="GeneID" id="301711516"/>
<name>A0ABX9XBH0_9FLAO</name>